<gene>
    <name evidence="1" type="ORF">GCM10007390_30600</name>
</gene>
<name>A0A8J3DA46_9BACT</name>
<dbReference type="RefSeq" id="WP_229580981.1">
    <property type="nucleotide sequence ID" value="NZ_BMXF01000003.1"/>
</dbReference>
<dbReference type="EMBL" id="BMXF01000003">
    <property type="protein sequence ID" value="GHB74819.1"/>
    <property type="molecule type" value="Genomic_DNA"/>
</dbReference>
<organism evidence="1 2">
    <name type="scientific">Persicitalea jodogahamensis</name>
    <dbReference type="NCBI Taxonomy" id="402147"/>
    <lineage>
        <taxon>Bacteria</taxon>
        <taxon>Pseudomonadati</taxon>
        <taxon>Bacteroidota</taxon>
        <taxon>Cytophagia</taxon>
        <taxon>Cytophagales</taxon>
        <taxon>Spirosomataceae</taxon>
        <taxon>Persicitalea</taxon>
    </lineage>
</organism>
<dbReference type="SUPFAM" id="SSF50969">
    <property type="entry name" value="YVTN repeat-like/Quinoprotein amine dehydrogenase"/>
    <property type="match status" value="1"/>
</dbReference>
<proteinExistence type="predicted"/>
<keyword evidence="2" id="KW-1185">Reference proteome</keyword>
<sequence>MTTSPSYDSATEIMPLGHHLVAKPYYSGFELAHDTYNAITAASDGKVYYVLCSESHDQGGRIYRYDPLADQTEFLGDLTEICGEKEQKTIAQGKSHVRFYEHDGKLYFATHVGYYEMIDGMERLPEKAPEGFGLYPGGHFLSYDLASGEFEDLAIAPDGEGILTLTIDRDRAHLYALTWPLGKFLDYNLSTGELKDLGLTCGRGEAGVVGEDYRVICRSMLVDPRDGSVYISTAEGDILIYKPGAERLRKVNDLDLRLDYFGKYDPTRPGNMGYNWRKIFWYAPEEVAYGVHGNSGYLFKFDPKSNQIEIVDRITSEPSRKSGMFDQFSYGYLGFQPGPDGDTIYYLTGGPIYENGKRVKGADEIAKGAAKGLENLHLITYHIPTKKYRDHGPIFYDDGSRPTYVNSVTVGNDGSVYTLARFEHGGNEIQDLVKIPSVF</sequence>
<reference evidence="1 2" key="1">
    <citation type="journal article" date="2014" name="Int. J. Syst. Evol. Microbiol.">
        <title>Complete genome sequence of Corynebacterium casei LMG S-19264T (=DSM 44701T), isolated from a smear-ripened cheese.</title>
        <authorList>
            <consortium name="US DOE Joint Genome Institute (JGI-PGF)"/>
            <person name="Walter F."/>
            <person name="Albersmeier A."/>
            <person name="Kalinowski J."/>
            <person name="Ruckert C."/>
        </authorList>
    </citation>
    <scope>NUCLEOTIDE SEQUENCE [LARGE SCALE GENOMIC DNA]</scope>
    <source>
        <strain evidence="1 2">KCTC 12866</strain>
    </source>
</reference>
<comment type="caution">
    <text evidence="1">The sequence shown here is derived from an EMBL/GenBank/DDBJ whole genome shotgun (WGS) entry which is preliminary data.</text>
</comment>
<protein>
    <submittedName>
        <fullName evidence="1">Uncharacterized protein</fullName>
    </submittedName>
</protein>
<dbReference type="AlphaFoldDB" id="A0A8J3DA46"/>
<evidence type="ECO:0000313" key="1">
    <source>
        <dbReference type="EMBL" id="GHB74819.1"/>
    </source>
</evidence>
<accession>A0A8J3DA46</accession>
<dbReference type="InterPro" id="IPR011044">
    <property type="entry name" value="Quino_amine_DH_bsu"/>
</dbReference>
<dbReference type="Proteomes" id="UP000598271">
    <property type="component" value="Unassembled WGS sequence"/>
</dbReference>
<evidence type="ECO:0000313" key="2">
    <source>
        <dbReference type="Proteomes" id="UP000598271"/>
    </source>
</evidence>